<evidence type="ECO:0000313" key="2">
    <source>
        <dbReference type="Proteomes" id="UP001314170"/>
    </source>
</evidence>
<evidence type="ECO:0000313" key="1">
    <source>
        <dbReference type="EMBL" id="CAK7343076.1"/>
    </source>
</evidence>
<comment type="caution">
    <text evidence="1">The sequence shown here is derived from an EMBL/GenBank/DDBJ whole genome shotgun (WGS) entry which is preliminary data.</text>
</comment>
<dbReference type="EMBL" id="CAWUPB010001160">
    <property type="protein sequence ID" value="CAK7343076.1"/>
    <property type="molecule type" value="Genomic_DNA"/>
</dbReference>
<sequence>LHGKILKVGFDKEGVLCNKFIDVYFALGDLDNAVKVFDGGMEASMMENVFS</sequence>
<feature type="non-terminal residue" evidence="1">
    <location>
        <position position="1"/>
    </location>
</feature>
<organism evidence="1 2">
    <name type="scientific">Dovyalis caffra</name>
    <dbReference type="NCBI Taxonomy" id="77055"/>
    <lineage>
        <taxon>Eukaryota</taxon>
        <taxon>Viridiplantae</taxon>
        <taxon>Streptophyta</taxon>
        <taxon>Embryophyta</taxon>
        <taxon>Tracheophyta</taxon>
        <taxon>Spermatophyta</taxon>
        <taxon>Magnoliopsida</taxon>
        <taxon>eudicotyledons</taxon>
        <taxon>Gunneridae</taxon>
        <taxon>Pentapetalae</taxon>
        <taxon>rosids</taxon>
        <taxon>fabids</taxon>
        <taxon>Malpighiales</taxon>
        <taxon>Salicaceae</taxon>
        <taxon>Flacourtieae</taxon>
        <taxon>Dovyalis</taxon>
    </lineage>
</organism>
<accession>A0AAV1S0B7</accession>
<evidence type="ECO:0008006" key="3">
    <source>
        <dbReference type="Google" id="ProtNLM"/>
    </source>
</evidence>
<dbReference type="Proteomes" id="UP001314170">
    <property type="component" value="Unassembled WGS sequence"/>
</dbReference>
<gene>
    <name evidence="1" type="ORF">DCAF_LOCUS17122</name>
</gene>
<proteinExistence type="predicted"/>
<feature type="non-terminal residue" evidence="1">
    <location>
        <position position="51"/>
    </location>
</feature>
<protein>
    <recommendedName>
        <fullName evidence="3">Pentatricopeptide repeat-containing protein</fullName>
    </recommendedName>
</protein>
<keyword evidence="2" id="KW-1185">Reference proteome</keyword>
<reference evidence="1 2" key="1">
    <citation type="submission" date="2024-01" db="EMBL/GenBank/DDBJ databases">
        <authorList>
            <person name="Waweru B."/>
        </authorList>
    </citation>
    <scope>NUCLEOTIDE SEQUENCE [LARGE SCALE GENOMIC DNA]</scope>
</reference>
<dbReference type="AlphaFoldDB" id="A0AAV1S0B7"/>
<name>A0AAV1S0B7_9ROSI</name>